<dbReference type="GO" id="GO:0008615">
    <property type="term" value="P:pyridoxine biosynthetic process"/>
    <property type="evidence" value="ECO:0007669"/>
    <property type="project" value="InterPro"/>
</dbReference>
<evidence type="ECO:0000259" key="5">
    <source>
        <dbReference type="Pfam" id="PF01243"/>
    </source>
</evidence>
<evidence type="ECO:0000256" key="3">
    <source>
        <dbReference type="ARBA" id="ARBA00023002"/>
    </source>
</evidence>
<dbReference type="InterPro" id="IPR012349">
    <property type="entry name" value="Split_barrel_FMN-bd"/>
</dbReference>
<keyword evidence="2 4" id="KW-0288">FMN</keyword>
<evidence type="ECO:0000256" key="1">
    <source>
        <dbReference type="ARBA" id="ARBA00022630"/>
    </source>
</evidence>
<dbReference type="Pfam" id="PF01243">
    <property type="entry name" value="PNPOx_N"/>
    <property type="match status" value="1"/>
</dbReference>
<organism evidence="7 9">
    <name type="scientific">Brachybacterium saurashtrense</name>
    <dbReference type="NCBI Taxonomy" id="556288"/>
    <lineage>
        <taxon>Bacteria</taxon>
        <taxon>Bacillati</taxon>
        <taxon>Actinomycetota</taxon>
        <taxon>Actinomycetes</taxon>
        <taxon>Micrococcales</taxon>
        <taxon>Dermabacteraceae</taxon>
        <taxon>Brachybacterium</taxon>
    </lineage>
</organism>
<dbReference type="GO" id="GO:0004733">
    <property type="term" value="F:pyridoxamine phosphate oxidase activity"/>
    <property type="evidence" value="ECO:0007669"/>
    <property type="project" value="InterPro"/>
</dbReference>
<dbReference type="OrthoDB" id="9780392at2"/>
<dbReference type="InterPro" id="IPR011576">
    <property type="entry name" value="Pyridox_Oxase_N"/>
</dbReference>
<evidence type="ECO:0000256" key="2">
    <source>
        <dbReference type="ARBA" id="ARBA00022643"/>
    </source>
</evidence>
<gene>
    <name evidence="6" type="ORF">DWV08_12030</name>
    <name evidence="7" type="ORF">DXU92_03780</name>
</gene>
<evidence type="ECO:0000313" key="7">
    <source>
        <dbReference type="EMBL" id="RRR24006.1"/>
    </source>
</evidence>
<dbReference type="InterPro" id="IPR000659">
    <property type="entry name" value="Pyridox_Oxase"/>
</dbReference>
<keyword evidence="1" id="KW-0285">Flavoprotein</keyword>
<dbReference type="EMBL" id="QSWH01000002">
    <property type="protein sequence ID" value="RRR24006.1"/>
    <property type="molecule type" value="Genomic_DNA"/>
</dbReference>
<evidence type="ECO:0000313" key="8">
    <source>
        <dbReference type="Proteomes" id="UP000254236"/>
    </source>
</evidence>
<dbReference type="PIRSF" id="PIRSF000190">
    <property type="entry name" value="Pyd_amn-ph_oxd"/>
    <property type="match status" value="1"/>
</dbReference>
<dbReference type="KEGG" id="bsau:DWV08_12030"/>
<evidence type="ECO:0000313" key="9">
    <source>
        <dbReference type="Proteomes" id="UP000282185"/>
    </source>
</evidence>
<reference evidence="6 8" key="1">
    <citation type="submission" date="2018-07" db="EMBL/GenBank/DDBJ databases">
        <title>Brachybacterium saurashtrense DSM 23186 genome sequence.</title>
        <authorList>
            <person name="Guo L."/>
        </authorList>
    </citation>
    <scope>NUCLEOTIDE SEQUENCE [LARGE SCALE GENOMIC DNA]</scope>
    <source>
        <strain evidence="6 8">DSM 23186</strain>
    </source>
</reference>
<dbReference type="PANTHER" id="PTHR10851:SF0">
    <property type="entry name" value="PYRIDOXINE-5'-PHOSPHATE OXIDASE"/>
    <property type="match status" value="1"/>
</dbReference>
<dbReference type="GO" id="GO:0010181">
    <property type="term" value="F:FMN binding"/>
    <property type="evidence" value="ECO:0007669"/>
    <property type="project" value="InterPro"/>
</dbReference>
<evidence type="ECO:0000313" key="6">
    <source>
        <dbReference type="EMBL" id="AXK46266.1"/>
    </source>
</evidence>
<feature type="binding site" evidence="4">
    <location>
        <position position="110"/>
    </location>
    <ligand>
        <name>FMN</name>
        <dbReference type="ChEBI" id="CHEBI:58210"/>
    </ligand>
</feature>
<proteinExistence type="predicted"/>
<keyword evidence="3" id="KW-0560">Oxidoreductase</keyword>
<sequence>MSDLASRLRALPSFPEDMPDLDPDTAPQDPAALLLAWLEEAIAAGARQPHAMTFQTLGEDGGPVGRTLILKDLDERGLHVSTHRSSRKGQQLAADPRASMTFFWRESGRQVQVGGAVVALDEETSQADWATRPTFDGSPNPDWQVYALQPSWYEFTQSRMDRRHVRLGYRRAADGTWDRGRVTTPAG</sequence>
<dbReference type="EMBL" id="CP031356">
    <property type="protein sequence ID" value="AXK46266.1"/>
    <property type="molecule type" value="Genomic_DNA"/>
</dbReference>
<dbReference type="SUPFAM" id="SSF50475">
    <property type="entry name" value="FMN-binding split barrel"/>
    <property type="match status" value="1"/>
</dbReference>
<name>A0A345YQR4_9MICO</name>
<dbReference type="PANTHER" id="PTHR10851">
    <property type="entry name" value="PYRIDOXINE-5-PHOSPHATE OXIDASE"/>
    <property type="match status" value="1"/>
</dbReference>
<protein>
    <submittedName>
        <fullName evidence="7">Pyridoxamine 5'-phosphate oxidase</fullName>
    </submittedName>
</protein>
<feature type="binding site" evidence="4">
    <location>
        <position position="87"/>
    </location>
    <ligand>
        <name>FMN</name>
        <dbReference type="ChEBI" id="CHEBI:58210"/>
    </ligand>
</feature>
<dbReference type="Proteomes" id="UP000282185">
    <property type="component" value="Unassembled WGS sequence"/>
</dbReference>
<accession>A0A345YQR4</accession>
<dbReference type="AlphaFoldDB" id="A0A345YQR4"/>
<feature type="binding site" evidence="4">
    <location>
        <begin position="66"/>
        <end position="71"/>
    </location>
    <ligand>
        <name>FMN</name>
        <dbReference type="ChEBI" id="CHEBI:58210"/>
    </ligand>
</feature>
<feature type="binding site" evidence="4">
    <location>
        <position position="88"/>
    </location>
    <ligand>
        <name>FMN</name>
        <dbReference type="ChEBI" id="CHEBI:58210"/>
    </ligand>
</feature>
<dbReference type="RefSeq" id="WP_115414016.1">
    <property type="nucleotide sequence ID" value="NZ_CP031356.1"/>
</dbReference>
<keyword evidence="8" id="KW-1185">Reference proteome</keyword>
<comment type="cofactor">
    <cofactor evidence="4">
        <name>FMN</name>
        <dbReference type="ChEBI" id="CHEBI:58210"/>
    </cofactor>
    <text evidence="4">Binds 1 FMN per subunit.</text>
</comment>
<evidence type="ECO:0000256" key="4">
    <source>
        <dbReference type="PIRSR" id="PIRSR000190-2"/>
    </source>
</evidence>
<dbReference type="Proteomes" id="UP000254236">
    <property type="component" value="Chromosome"/>
</dbReference>
<dbReference type="Gene3D" id="2.30.110.10">
    <property type="entry name" value="Electron Transport, Fmn-binding Protein, Chain A"/>
    <property type="match status" value="2"/>
</dbReference>
<feature type="domain" description="Pyridoxamine 5'-phosphate oxidase N-terminal" evidence="5">
    <location>
        <begin position="38"/>
        <end position="155"/>
    </location>
</feature>
<reference evidence="7 9" key="2">
    <citation type="submission" date="2018-08" db="EMBL/GenBank/DDBJ databases">
        <title>Brachybacterium saurashtrense DSM 23186.</title>
        <authorList>
            <person name="Li Y."/>
        </authorList>
    </citation>
    <scope>NUCLEOTIDE SEQUENCE [LARGE SCALE GENOMIC DNA]</scope>
    <source>
        <strain evidence="7 9">DSM 23186</strain>
    </source>
</reference>